<dbReference type="SUPFAM" id="SSF56112">
    <property type="entry name" value="Protein kinase-like (PK-like)"/>
    <property type="match status" value="1"/>
</dbReference>
<dbReference type="InterPro" id="IPR011009">
    <property type="entry name" value="Kinase-like_dom_sf"/>
</dbReference>
<dbReference type="EMBL" id="UINC01000928">
    <property type="protein sequence ID" value="SUZ63993.1"/>
    <property type="molecule type" value="Genomic_DNA"/>
</dbReference>
<dbReference type="AlphaFoldDB" id="A0A381PET1"/>
<reference evidence="1" key="1">
    <citation type="submission" date="2018-05" db="EMBL/GenBank/DDBJ databases">
        <authorList>
            <person name="Lanie J.A."/>
            <person name="Ng W.-L."/>
            <person name="Kazmierczak K.M."/>
            <person name="Andrzejewski T.M."/>
            <person name="Davidsen T.M."/>
            <person name="Wayne K.J."/>
            <person name="Tettelin H."/>
            <person name="Glass J.I."/>
            <person name="Rusch D."/>
            <person name="Podicherti R."/>
            <person name="Tsui H.-C.T."/>
            <person name="Winkler M.E."/>
        </authorList>
    </citation>
    <scope>NUCLEOTIDE SEQUENCE</scope>
</reference>
<dbReference type="Pfam" id="PF10604">
    <property type="entry name" value="Polyketide_cyc2"/>
    <property type="match status" value="1"/>
</dbReference>
<sequence length="375" mass="42062">MDIRVAIDLPAPPNEVWTYLRDVTKHSEWMIDAVNVEVTSEIFEGRGLTFDCLTAVGPFRVHDRMRVLEWEPDHLMAVQHSGIVDGFGRFTLLPNSGGTQFCWEESIQLPWHFGGRLGERIAKPILVGIWKRNLRGLRRRIIERQEAGLGLKPGGLISVGSQWELRYYGPDHVVRTSTQSLNLSREAEALSVVGSRGFPVPMLVEQPNPLSIVMERLDGPTMLEDLTSRPWALGRHAKNLARLHRALGAIAAPSHWERVSDGESVVHLDLHPGNIRLTSRGPMVLNWNGSARGSCEFDAAVTYVILRTGVSRNGRFAQLLIGALRKRFANIFLKEFGRSDVLPRVREAAELRLLNGDLSSHEREAVFALARDELD</sequence>
<dbReference type="SUPFAM" id="SSF55961">
    <property type="entry name" value="Bet v1-like"/>
    <property type="match status" value="1"/>
</dbReference>
<organism evidence="1">
    <name type="scientific">marine metagenome</name>
    <dbReference type="NCBI Taxonomy" id="408172"/>
    <lineage>
        <taxon>unclassified sequences</taxon>
        <taxon>metagenomes</taxon>
        <taxon>ecological metagenomes</taxon>
    </lineage>
</organism>
<accession>A0A381PET1</accession>
<name>A0A381PET1_9ZZZZ</name>
<proteinExistence type="predicted"/>
<protein>
    <recommendedName>
        <fullName evidence="2">Aminoglycoside phosphotransferase domain-containing protein</fullName>
    </recommendedName>
</protein>
<dbReference type="InterPro" id="IPR023393">
    <property type="entry name" value="START-like_dom_sf"/>
</dbReference>
<gene>
    <name evidence="1" type="ORF">METZ01_LOCUS16847</name>
</gene>
<dbReference type="Gene3D" id="3.30.530.20">
    <property type="match status" value="1"/>
</dbReference>
<evidence type="ECO:0008006" key="2">
    <source>
        <dbReference type="Google" id="ProtNLM"/>
    </source>
</evidence>
<dbReference type="InterPro" id="IPR019587">
    <property type="entry name" value="Polyketide_cyclase/dehydratase"/>
</dbReference>
<evidence type="ECO:0000313" key="1">
    <source>
        <dbReference type="EMBL" id="SUZ63993.1"/>
    </source>
</evidence>